<organism evidence="9 10">
    <name type="scientific">Xylanibacter ruminicola</name>
    <name type="common">Prevotella ruminicola</name>
    <dbReference type="NCBI Taxonomy" id="839"/>
    <lineage>
        <taxon>Bacteria</taxon>
        <taxon>Pseudomonadati</taxon>
        <taxon>Bacteroidota</taxon>
        <taxon>Bacteroidia</taxon>
        <taxon>Bacteroidales</taxon>
        <taxon>Prevotellaceae</taxon>
        <taxon>Xylanibacter</taxon>
    </lineage>
</organism>
<dbReference type="InterPro" id="IPR002562">
    <property type="entry name" value="3'-5'_exonuclease_dom"/>
</dbReference>
<evidence type="ECO:0000256" key="4">
    <source>
        <dbReference type="ARBA" id="ARBA00022839"/>
    </source>
</evidence>
<dbReference type="GO" id="GO:0008408">
    <property type="term" value="F:3'-5' exonuclease activity"/>
    <property type="evidence" value="ECO:0007669"/>
    <property type="project" value="InterPro"/>
</dbReference>
<proteinExistence type="predicted"/>
<protein>
    <recommendedName>
        <fullName evidence="6">3'-5' exonuclease</fullName>
    </recommendedName>
    <alternativeName>
        <fullName evidence="7">Werner Syndrome-like exonuclease</fullName>
    </alternativeName>
</protein>
<dbReference type="InterPro" id="IPR051132">
    <property type="entry name" value="3-5_Exonuclease_domain"/>
</dbReference>
<dbReference type="Proteomes" id="UP000236735">
    <property type="component" value="Unassembled WGS sequence"/>
</dbReference>
<keyword evidence="3" id="KW-0378">Hydrolase</keyword>
<evidence type="ECO:0000256" key="6">
    <source>
        <dbReference type="ARBA" id="ARBA00040531"/>
    </source>
</evidence>
<evidence type="ECO:0000256" key="2">
    <source>
        <dbReference type="ARBA" id="ARBA00022723"/>
    </source>
</evidence>
<accession>A0A1H5TYW4</accession>
<evidence type="ECO:0000256" key="5">
    <source>
        <dbReference type="ARBA" id="ARBA00022842"/>
    </source>
</evidence>
<dbReference type="InterPro" id="IPR036397">
    <property type="entry name" value="RNaseH_sf"/>
</dbReference>
<dbReference type="SUPFAM" id="SSF53098">
    <property type="entry name" value="Ribonuclease H-like"/>
    <property type="match status" value="1"/>
</dbReference>
<dbReference type="Pfam" id="PF01612">
    <property type="entry name" value="DNA_pol_A_exo1"/>
    <property type="match status" value="1"/>
</dbReference>
<keyword evidence="4 9" id="KW-0269">Exonuclease</keyword>
<dbReference type="InterPro" id="IPR012337">
    <property type="entry name" value="RNaseH-like_sf"/>
</dbReference>
<gene>
    <name evidence="9" type="ORF">SAMN05216354_1134</name>
</gene>
<dbReference type="AlphaFoldDB" id="A0A1H5TYW4"/>
<evidence type="ECO:0000313" key="9">
    <source>
        <dbReference type="EMBL" id="SEF67920.1"/>
    </source>
</evidence>
<evidence type="ECO:0000313" key="10">
    <source>
        <dbReference type="Proteomes" id="UP000236735"/>
    </source>
</evidence>
<dbReference type="CDD" id="cd06141">
    <property type="entry name" value="WRN_exo"/>
    <property type="match status" value="1"/>
</dbReference>
<dbReference type="RefSeq" id="WP_103915397.1">
    <property type="nucleotide sequence ID" value="NZ_FNUV01000003.1"/>
</dbReference>
<reference evidence="9 10" key="1">
    <citation type="submission" date="2016-10" db="EMBL/GenBank/DDBJ databases">
        <authorList>
            <person name="de Groot N.N."/>
        </authorList>
    </citation>
    <scope>NUCLEOTIDE SEQUENCE [LARGE SCALE GENOMIC DNA]</scope>
    <source>
        <strain evidence="9 10">AR32</strain>
    </source>
</reference>
<dbReference type="PANTHER" id="PTHR13620">
    <property type="entry name" value="3-5 EXONUCLEASE"/>
    <property type="match status" value="1"/>
</dbReference>
<dbReference type="EMBL" id="FNUV01000003">
    <property type="protein sequence ID" value="SEF67920.1"/>
    <property type="molecule type" value="Genomic_DNA"/>
</dbReference>
<dbReference type="GO" id="GO:0046872">
    <property type="term" value="F:metal ion binding"/>
    <property type="evidence" value="ECO:0007669"/>
    <property type="project" value="UniProtKB-KW"/>
</dbReference>
<feature type="domain" description="3'-5' exonuclease" evidence="8">
    <location>
        <begin position="26"/>
        <end position="195"/>
    </location>
</feature>
<evidence type="ECO:0000259" key="8">
    <source>
        <dbReference type="SMART" id="SM00474"/>
    </source>
</evidence>
<evidence type="ECO:0000256" key="1">
    <source>
        <dbReference type="ARBA" id="ARBA00022722"/>
    </source>
</evidence>
<dbReference type="GO" id="GO:0003676">
    <property type="term" value="F:nucleic acid binding"/>
    <property type="evidence" value="ECO:0007669"/>
    <property type="project" value="InterPro"/>
</dbReference>
<sequence length="220" mass="25197">MKKLIYNKFEKSKIASLRRVLYTGKTVVVLSAEEAERSVDYLLSQPVLGFDTETRPSFRKGVHYKCSLLQVASDDCCFLFRLNHIGLSPAIVRLLSDKTVTKVGLAWNNDLMSLRELGEFESGTFVDLQDMARELGIEDQSLVKLYANIFNGRISKAERLSNWERDVLKDSQKHYAALDAWACVNLYREMLRLKQTGDYELVVVAEETKQNDETDISETR</sequence>
<keyword evidence="2" id="KW-0479">Metal-binding</keyword>
<dbReference type="GO" id="GO:0006139">
    <property type="term" value="P:nucleobase-containing compound metabolic process"/>
    <property type="evidence" value="ECO:0007669"/>
    <property type="project" value="InterPro"/>
</dbReference>
<dbReference type="Gene3D" id="3.30.420.10">
    <property type="entry name" value="Ribonuclease H-like superfamily/Ribonuclease H"/>
    <property type="match status" value="1"/>
</dbReference>
<keyword evidence="5" id="KW-0460">Magnesium</keyword>
<dbReference type="PANTHER" id="PTHR13620:SF109">
    <property type="entry name" value="3'-5' EXONUCLEASE"/>
    <property type="match status" value="1"/>
</dbReference>
<dbReference type="SMART" id="SM00474">
    <property type="entry name" value="35EXOc"/>
    <property type="match status" value="1"/>
</dbReference>
<evidence type="ECO:0000256" key="3">
    <source>
        <dbReference type="ARBA" id="ARBA00022801"/>
    </source>
</evidence>
<evidence type="ECO:0000256" key="7">
    <source>
        <dbReference type="ARBA" id="ARBA00042761"/>
    </source>
</evidence>
<name>A0A1H5TYW4_XYLRU</name>
<keyword evidence="1" id="KW-0540">Nuclease</keyword>